<feature type="compositionally biased region" description="Low complexity" evidence="1">
    <location>
        <begin position="73"/>
        <end position="82"/>
    </location>
</feature>
<dbReference type="EMBL" id="DS113220">
    <property type="protein sequence ID" value="EAY18337.1"/>
    <property type="molecule type" value="Genomic_DNA"/>
</dbReference>
<protein>
    <submittedName>
        <fullName evidence="2">Uncharacterized protein</fullName>
    </submittedName>
</protein>
<proteinExistence type="predicted"/>
<evidence type="ECO:0000313" key="3">
    <source>
        <dbReference type="Proteomes" id="UP000001542"/>
    </source>
</evidence>
<reference evidence="2" key="1">
    <citation type="submission" date="2006-10" db="EMBL/GenBank/DDBJ databases">
        <authorList>
            <person name="Amadeo P."/>
            <person name="Zhao Q."/>
            <person name="Wortman J."/>
            <person name="Fraser-Liggett C."/>
            <person name="Carlton J."/>
        </authorList>
    </citation>
    <scope>NUCLEOTIDE SEQUENCE</scope>
    <source>
        <strain evidence="2">G3</strain>
    </source>
</reference>
<feature type="region of interest" description="Disordered" evidence="1">
    <location>
        <begin position="28"/>
        <end position="83"/>
    </location>
</feature>
<name>A2DMW6_TRIV3</name>
<dbReference type="Proteomes" id="UP000001542">
    <property type="component" value="Unassembled WGS sequence"/>
</dbReference>
<dbReference type="VEuPathDB" id="TrichDB:TVAGG3_0058650"/>
<evidence type="ECO:0000313" key="2">
    <source>
        <dbReference type="EMBL" id="EAY18337.1"/>
    </source>
</evidence>
<feature type="compositionally biased region" description="Acidic residues" evidence="1">
    <location>
        <begin position="36"/>
        <end position="53"/>
    </location>
</feature>
<dbReference type="InParanoid" id="A2DMW6"/>
<organism evidence="2 3">
    <name type="scientific">Trichomonas vaginalis (strain ATCC PRA-98 / G3)</name>
    <dbReference type="NCBI Taxonomy" id="412133"/>
    <lineage>
        <taxon>Eukaryota</taxon>
        <taxon>Metamonada</taxon>
        <taxon>Parabasalia</taxon>
        <taxon>Trichomonadida</taxon>
        <taxon>Trichomonadidae</taxon>
        <taxon>Trichomonas</taxon>
    </lineage>
</organism>
<evidence type="ECO:0000256" key="1">
    <source>
        <dbReference type="SAM" id="MobiDB-lite"/>
    </source>
</evidence>
<dbReference type="VEuPathDB" id="TrichDB:TVAG_254490"/>
<dbReference type="AlphaFoldDB" id="A2DMW6"/>
<accession>A2DMW6</accession>
<gene>
    <name evidence="2" type="ORF">TVAG_254490</name>
</gene>
<dbReference type="RefSeq" id="XP_001579323.1">
    <property type="nucleotide sequence ID" value="XM_001579273.1"/>
</dbReference>
<dbReference type="KEGG" id="tva:5463843"/>
<keyword evidence="3" id="KW-1185">Reference proteome</keyword>
<sequence>MATQQMATMYAQQMNMMAQQFASAFPNANSFPMESNSEDENDEYVEKDVEDEDINKNCAQSQQKKTPRRQVKSSQSASSSTSYPKFTCHWPHCGNDKAGNSYYCELHKCALCKEKRTTDSSYCKNHKCHLCNKCRTADSRFCTDHKCLLCKNQRITLSNYCRDHKCDMCKEQRVPGSHFCYAHKCQYCNHRVWKVGANCCAKHHK</sequence>
<reference evidence="2" key="2">
    <citation type="journal article" date="2007" name="Science">
        <title>Draft genome sequence of the sexually transmitted pathogen Trichomonas vaginalis.</title>
        <authorList>
            <person name="Carlton J.M."/>
            <person name="Hirt R.P."/>
            <person name="Silva J.C."/>
            <person name="Delcher A.L."/>
            <person name="Schatz M."/>
            <person name="Zhao Q."/>
            <person name="Wortman J.R."/>
            <person name="Bidwell S.L."/>
            <person name="Alsmark U.C.M."/>
            <person name="Besteiro S."/>
            <person name="Sicheritz-Ponten T."/>
            <person name="Noel C.J."/>
            <person name="Dacks J.B."/>
            <person name="Foster P.G."/>
            <person name="Simillion C."/>
            <person name="Van de Peer Y."/>
            <person name="Miranda-Saavedra D."/>
            <person name="Barton G.J."/>
            <person name="Westrop G.D."/>
            <person name="Mueller S."/>
            <person name="Dessi D."/>
            <person name="Fiori P.L."/>
            <person name="Ren Q."/>
            <person name="Paulsen I."/>
            <person name="Zhang H."/>
            <person name="Bastida-Corcuera F.D."/>
            <person name="Simoes-Barbosa A."/>
            <person name="Brown M.T."/>
            <person name="Hayes R.D."/>
            <person name="Mukherjee M."/>
            <person name="Okumura C.Y."/>
            <person name="Schneider R."/>
            <person name="Smith A.J."/>
            <person name="Vanacova S."/>
            <person name="Villalvazo M."/>
            <person name="Haas B.J."/>
            <person name="Pertea M."/>
            <person name="Feldblyum T.V."/>
            <person name="Utterback T.R."/>
            <person name="Shu C.L."/>
            <person name="Osoegawa K."/>
            <person name="de Jong P.J."/>
            <person name="Hrdy I."/>
            <person name="Horvathova L."/>
            <person name="Zubacova Z."/>
            <person name="Dolezal P."/>
            <person name="Malik S.B."/>
            <person name="Logsdon J.M. Jr."/>
            <person name="Henze K."/>
            <person name="Gupta A."/>
            <person name="Wang C.C."/>
            <person name="Dunne R.L."/>
            <person name="Upcroft J.A."/>
            <person name="Upcroft P."/>
            <person name="White O."/>
            <person name="Salzberg S.L."/>
            <person name="Tang P."/>
            <person name="Chiu C.-H."/>
            <person name="Lee Y.-S."/>
            <person name="Embley T.M."/>
            <person name="Coombs G.H."/>
            <person name="Mottram J.C."/>
            <person name="Tachezy J."/>
            <person name="Fraser-Liggett C.M."/>
            <person name="Johnson P.J."/>
        </authorList>
    </citation>
    <scope>NUCLEOTIDE SEQUENCE [LARGE SCALE GENOMIC DNA]</scope>
    <source>
        <strain evidence="2">G3</strain>
    </source>
</reference>